<evidence type="ECO:0000256" key="2">
    <source>
        <dbReference type="SAM" id="Phobius"/>
    </source>
</evidence>
<reference evidence="3" key="1">
    <citation type="submission" date="2020-04" db="EMBL/GenBank/DDBJ databases">
        <title>Analysis of mating type loci in Filobasidium floriforme.</title>
        <authorList>
            <person name="Nowrousian M."/>
        </authorList>
    </citation>
    <scope>NUCLEOTIDE SEQUENCE</scope>
    <source>
        <strain evidence="3">CBS 6242</strain>
    </source>
</reference>
<evidence type="ECO:0000256" key="1">
    <source>
        <dbReference type="SAM" id="MobiDB-lite"/>
    </source>
</evidence>
<keyword evidence="4" id="KW-1185">Reference proteome</keyword>
<dbReference type="EMBL" id="JABELV010000058">
    <property type="protein sequence ID" value="KAG7544367.1"/>
    <property type="molecule type" value="Genomic_DNA"/>
</dbReference>
<comment type="caution">
    <text evidence="3">The sequence shown here is derived from an EMBL/GenBank/DDBJ whole genome shotgun (WGS) entry which is preliminary data.</text>
</comment>
<evidence type="ECO:0000313" key="3">
    <source>
        <dbReference type="EMBL" id="KAG7544367.1"/>
    </source>
</evidence>
<keyword evidence="2" id="KW-1133">Transmembrane helix</keyword>
<keyword evidence="2" id="KW-0812">Transmembrane</keyword>
<feature type="transmembrane region" description="Helical" evidence="2">
    <location>
        <begin position="86"/>
        <end position="105"/>
    </location>
</feature>
<proteinExistence type="predicted"/>
<feature type="transmembrane region" description="Helical" evidence="2">
    <location>
        <begin position="55"/>
        <end position="74"/>
    </location>
</feature>
<name>A0A8K0JL33_9TREE</name>
<feature type="region of interest" description="Disordered" evidence="1">
    <location>
        <begin position="1"/>
        <end position="21"/>
    </location>
</feature>
<sequence length="119" mass="12615">MSLPQVPVYDKSDPRGGEPPIVPFHVPRHWEETSDYFGTIATTLGGLAMVGKQPMAAWLAIAAAMLGVMNARPLTEKKDKTGQSTASSPWGALAMGVAGLLGTYVPRVMMPPQPPASKQ</sequence>
<protein>
    <submittedName>
        <fullName evidence="3">Uncharacterized protein</fullName>
    </submittedName>
</protein>
<accession>A0A8K0JL33</accession>
<dbReference type="AlphaFoldDB" id="A0A8K0JL33"/>
<organism evidence="3 4">
    <name type="scientific">Filobasidium floriforme</name>
    <dbReference type="NCBI Taxonomy" id="5210"/>
    <lineage>
        <taxon>Eukaryota</taxon>
        <taxon>Fungi</taxon>
        <taxon>Dikarya</taxon>
        <taxon>Basidiomycota</taxon>
        <taxon>Agaricomycotina</taxon>
        <taxon>Tremellomycetes</taxon>
        <taxon>Filobasidiales</taxon>
        <taxon>Filobasidiaceae</taxon>
        <taxon>Filobasidium</taxon>
    </lineage>
</organism>
<gene>
    <name evidence="3" type="ORF">FFLO_03246</name>
</gene>
<keyword evidence="2" id="KW-0472">Membrane</keyword>
<evidence type="ECO:0000313" key="4">
    <source>
        <dbReference type="Proteomes" id="UP000812966"/>
    </source>
</evidence>
<dbReference type="Proteomes" id="UP000812966">
    <property type="component" value="Unassembled WGS sequence"/>
</dbReference>